<feature type="region of interest" description="Disordered" evidence="2">
    <location>
        <begin position="125"/>
        <end position="174"/>
    </location>
</feature>
<feature type="compositionally biased region" description="Basic and acidic residues" evidence="2">
    <location>
        <begin position="141"/>
        <end position="154"/>
    </location>
</feature>
<evidence type="ECO:0000256" key="2">
    <source>
        <dbReference type="SAM" id="MobiDB-lite"/>
    </source>
</evidence>
<accession>A0A7S4AZR4</accession>
<sequence>MEAEARLRKLEAELLGAYEKGKEKNVYNGGYGGGHLHADSFAEVEAHEKERRRLAALVKEAREEAKKERQRVKMQAGTWNEPSSWTAKLLEGDARFASAVDDAERKLAQATYGLKTAAEFRGTRERLQVEEDEAAEAAAAEEARQREQEAASRREAKKRRRRMEASKLSFDDED</sequence>
<keyword evidence="1" id="KW-0175">Coiled coil</keyword>
<dbReference type="EMBL" id="HBIZ01003254">
    <property type="protein sequence ID" value="CAE0749176.1"/>
    <property type="molecule type" value="Transcribed_RNA"/>
</dbReference>
<gene>
    <name evidence="3" type="ORF">PCAR00345_LOCUS1758</name>
</gene>
<feature type="coiled-coil region" evidence="1">
    <location>
        <begin position="44"/>
        <end position="75"/>
    </location>
</feature>
<evidence type="ECO:0000256" key="1">
    <source>
        <dbReference type="SAM" id="Coils"/>
    </source>
</evidence>
<protein>
    <submittedName>
        <fullName evidence="3">Uncharacterized protein</fullName>
    </submittedName>
</protein>
<evidence type="ECO:0000313" key="3">
    <source>
        <dbReference type="EMBL" id="CAE0749176.1"/>
    </source>
</evidence>
<name>A0A7S4AZR4_CHRCT</name>
<reference evidence="3" key="1">
    <citation type="submission" date="2021-01" db="EMBL/GenBank/DDBJ databases">
        <authorList>
            <person name="Corre E."/>
            <person name="Pelletier E."/>
            <person name="Niang G."/>
            <person name="Scheremetjew M."/>
            <person name="Finn R."/>
            <person name="Kale V."/>
            <person name="Holt S."/>
            <person name="Cochrane G."/>
            <person name="Meng A."/>
            <person name="Brown T."/>
            <person name="Cohen L."/>
        </authorList>
    </citation>
    <scope>NUCLEOTIDE SEQUENCE</scope>
    <source>
        <strain evidence="3">CCMP645</strain>
    </source>
</reference>
<organism evidence="3">
    <name type="scientific">Chrysotila carterae</name>
    <name type="common">Marine alga</name>
    <name type="synonym">Syracosphaera carterae</name>
    <dbReference type="NCBI Taxonomy" id="13221"/>
    <lineage>
        <taxon>Eukaryota</taxon>
        <taxon>Haptista</taxon>
        <taxon>Haptophyta</taxon>
        <taxon>Prymnesiophyceae</taxon>
        <taxon>Isochrysidales</taxon>
        <taxon>Isochrysidaceae</taxon>
        <taxon>Chrysotila</taxon>
    </lineage>
</organism>
<dbReference type="AlphaFoldDB" id="A0A7S4AZR4"/>
<proteinExistence type="predicted"/>